<keyword evidence="4" id="KW-1185">Reference proteome</keyword>
<organism evidence="3 4">
    <name type="scientific">Teratosphaeria nubilosa</name>
    <dbReference type="NCBI Taxonomy" id="161662"/>
    <lineage>
        <taxon>Eukaryota</taxon>
        <taxon>Fungi</taxon>
        <taxon>Dikarya</taxon>
        <taxon>Ascomycota</taxon>
        <taxon>Pezizomycotina</taxon>
        <taxon>Dothideomycetes</taxon>
        <taxon>Dothideomycetidae</taxon>
        <taxon>Mycosphaerellales</taxon>
        <taxon>Teratosphaeriaceae</taxon>
        <taxon>Teratosphaeria</taxon>
    </lineage>
</organism>
<dbReference type="Proteomes" id="UP000799436">
    <property type="component" value="Unassembled WGS sequence"/>
</dbReference>
<dbReference type="EMBL" id="ML995970">
    <property type="protein sequence ID" value="KAF2763724.1"/>
    <property type="molecule type" value="Genomic_DNA"/>
</dbReference>
<dbReference type="InterPro" id="IPR001763">
    <property type="entry name" value="Rhodanese-like_dom"/>
</dbReference>
<sequence>MASSSSSSSSPQQQQEPPWHASLHAPTHKAPLMPAHRVLTLLTLKIASLLLIDVRSTDYPGGAIRTSLNIPAQNFYWNTGILYELCYKADIEWVVFTCMSGSEGGRSARCAGWFLQHVREVAGDAQMQVLRLEGGVRGWVRGGVAFRGFMDGFRREVWE</sequence>
<feature type="region of interest" description="Disordered" evidence="1">
    <location>
        <begin position="1"/>
        <end position="24"/>
    </location>
</feature>
<gene>
    <name evidence="3" type="ORF">EJ03DRAFT_303293</name>
</gene>
<dbReference type="PROSITE" id="PS50206">
    <property type="entry name" value="RHODANESE_3"/>
    <property type="match status" value="1"/>
</dbReference>
<dbReference type="InterPro" id="IPR036873">
    <property type="entry name" value="Rhodanese-like_dom_sf"/>
</dbReference>
<protein>
    <recommendedName>
        <fullName evidence="2">Rhodanese domain-containing protein</fullName>
    </recommendedName>
</protein>
<dbReference type="Gene3D" id="3.40.250.10">
    <property type="entry name" value="Rhodanese-like domain"/>
    <property type="match status" value="1"/>
</dbReference>
<name>A0A6G1KUE5_9PEZI</name>
<dbReference type="SUPFAM" id="SSF52821">
    <property type="entry name" value="Rhodanese/Cell cycle control phosphatase"/>
    <property type="match status" value="1"/>
</dbReference>
<feature type="domain" description="Rhodanese" evidence="2">
    <location>
        <begin position="45"/>
        <end position="141"/>
    </location>
</feature>
<evidence type="ECO:0000259" key="2">
    <source>
        <dbReference type="PROSITE" id="PS50206"/>
    </source>
</evidence>
<dbReference type="OrthoDB" id="8300214at2759"/>
<evidence type="ECO:0000313" key="4">
    <source>
        <dbReference type="Proteomes" id="UP000799436"/>
    </source>
</evidence>
<reference evidence="3" key="1">
    <citation type="journal article" date="2020" name="Stud. Mycol.">
        <title>101 Dothideomycetes genomes: a test case for predicting lifestyles and emergence of pathogens.</title>
        <authorList>
            <person name="Haridas S."/>
            <person name="Albert R."/>
            <person name="Binder M."/>
            <person name="Bloem J."/>
            <person name="Labutti K."/>
            <person name="Salamov A."/>
            <person name="Andreopoulos B."/>
            <person name="Baker S."/>
            <person name="Barry K."/>
            <person name="Bills G."/>
            <person name="Bluhm B."/>
            <person name="Cannon C."/>
            <person name="Castanera R."/>
            <person name="Culley D."/>
            <person name="Daum C."/>
            <person name="Ezra D."/>
            <person name="Gonzalez J."/>
            <person name="Henrissat B."/>
            <person name="Kuo A."/>
            <person name="Liang C."/>
            <person name="Lipzen A."/>
            <person name="Lutzoni F."/>
            <person name="Magnuson J."/>
            <person name="Mondo S."/>
            <person name="Nolan M."/>
            <person name="Ohm R."/>
            <person name="Pangilinan J."/>
            <person name="Park H.-J."/>
            <person name="Ramirez L."/>
            <person name="Alfaro M."/>
            <person name="Sun H."/>
            <person name="Tritt A."/>
            <person name="Yoshinaga Y."/>
            <person name="Zwiers L.-H."/>
            <person name="Turgeon B."/>
            <person name="Goodwin S."/>
            <person name="Spatafora J."/>
            <person name="Crous P."/>
            <person name="Grigoriev I."/>
        </authorList>
    </citation>
    <scope>NUCLEOTIDE SEQUENCE</scope>
    <source>
        <strain evidence="3">CBS 116005</strain>
    </source>
</reference>
<proteinExistence type="predicted"/>
<accession>A0A6G1KUE5</accession>
<dbReference type="AlphaFoldDB" id="A0A6G1KUE5"/>
<evidence type="ECO:0000256" key="1">
    <source>
        <dbReference type="SAM" id="MobiDB-lite"/>
    </source>
</evidence>
<feature type="non-terminal residue" evidence="3">
    <location>
        <position position="159"/>
    </location>
</feature>
<feature type="compositionally biased region" description="Low complexity" evidence="1">
    <location>
        <begin position="1"/>
        <end position="15"/>
    </location>
</feature>
<evidence type="ECO:0000313" key="3">
    <source>
        <dbReference type="EMBL" id="KAF2763724.1"/>
    </source>
</evidence>